<dbReference type="OrthoDB" id="3611744at2"/>
<reference evidence="1 2" key="1">
    <citation type="submission" date="2019-08" db="EMBL/GenBank/DDBJ databases">
        <title>Genome of Aequorivita lipolytica Y10-2 (type strain).</title>
        <authorList>
            <person name="Bowman J.P."/>
        </authorList>
    </citation>
    <scope>NUCLEOTIDE SEQUENCE [LARGE SCALE GENOMIC DNA]</scope>
    <source>
        <strain evidence="1 2">Y10-2</strain>
    </source>
</reference>
<dbReference type="Proteomes" id="UP000321945">
    <property type="component" value="Unassembled WGS sequence"/>
</dbReference>
<name>A0A5C6YNA9_9FLAO</name>
<dbReference type="EMBL" id="VORU01000008">
    <property type="protein sequence ID" value="TXD68787.1"/>
    <property type="molecule type" value="Genomic_DNA"/>
</dbReference>
<dbReference type="InterPro" id="IPR014985">
    <property type="entry name" value="WbqC"/>
</dbReference>
<comment type="caution">
    <text evidence="1">The sequence shown here is derived from an EMBL/GenBank/DDBJ whole genome shotgun (WGS) entry which is preliminary data.</text>
</comment>
<dbReference type="AlphaFoldDB" id="A0A5C6YNA9"/>
<sequence>MKIAIMQPYLFPYIGYFQLINTVDTFIFYDDVNFIKRGWINRNQILVDNYAAMFTLPLKKASQNKLINEIETAIDKKWLSQFFKTIEQNYKNAPYFDQTFQILNSVLKKDVSKISTLAMESVMEISQYLQLDTQFEISSIDYPTTICFSQAERLIAICKENGSDHYINPSGGKELYKKDTFNTEGITLSFIENELVPYTQFGNSFIKGLSIIDVLMFNSVQKINLLLSNYKLT</sequence>
<gene>
    <name evidence="1" type="ORF">ESV24_10025</name>
</gene>
<keyword evidence="2" id="KW-1185">Reference proteome</keyword>
<proteinExistence type="predicted"/>
<evidence type="ECO:0000313" key="1">
    <source>
        <dbReference type="EMBL" id="TXD68787.1"/>
    </source>
</evidence>
<accession>A0A5C6YNA9</accession>
<dbReference type="RefSeq" id="WP_111816137.1">
    <property type="nucleotide sequence ID" value="NZ_CBCRZQ010000006.1"/>
</dbReference>
<dbReference type="Pfam" id="PF08889">
    <property type="entry name" value="WbqC"/>
    <property type="match status" value="1"/>
</dbReference>
<organism evidence="1 2">
    <name type="scientific">Aequorivita lipolytica</name>
    <dbReference type="NCBI Taxonomy" id="153267"/>
    <lineage>
        <taxon>Bacteria</taxon>
        <taxon>Pseudomonadati</taxon>
        <taxon>Bacteroidota</taxon>
        <taxon>Flavobacteriia</taxon>
        <taxon>Flavobacteriales</taxon>
        <taxon>Flavobacteriaceae</taxon>
        <taxon>Aequorivita</taxon>
    </lineage>
</organism>
<protein>
    <submittedName>
        <fullName evidence="1">WbqC family protein</fullName>
    </submittedName>
</protein>
<evidence type="ECO:0000313" key="2">
    <source>
        <dbReference type="Proteomes" id="UP000321945"/>
    </source>
</evidence>